<comment type="caution">
    <text evidence="1">The sequence shown here is derived from an EMBL/GenBank/DDBJ whole genome shotgun (WGS) entry which is preliminary data.</text>
</comment>
<reference evidence="1" key="1">
    <citation type="journal article" date="2015" name="Nature">
        <title>Complex archaea that bridge the gap between prokaryotes and eukaryotes.</title>
        <authorList>
            <person name="Spang A."/>
            <person name="Saw J.H."/>
            <person name="Jorgensen S.L."/>
            <person name="Zaremba-Niedzwiedzka K."/>
            <person name="Martijn J."/>
            <person name="Lind A.E."/>
            <person name="van Eijk R."/>
            <person name="Schleper C."/>
            <person name="Guy L."/>
            <person name="Ettema T.J."/>
        </authorList>
    </citation>
    <scope>NUCLEOTIDE SEQUENCE</scope>
</reference>
<name>A0A0F9CN45_9ZZZZ</name>
<proteinExistence type="predicted"/>
<protein>
    <submittedName>
        <fullName evidence="1">Uncharacterized protein</fullName>
    </submittedName>
</protein>
<organism evidence="1">
    <name type="scientific">marine sediment metagenome</name>
    <dbReference type="NCBI Taxonomy" id="412755"/>
    <lineage>
        <taxon>unclassified sequences</taxon>
        <taxon>metagenomes</taxon>
        <taxon>ecological metagenomes</taxon>
    </lineage>
</organism>
<accession>A0A0F9CN45</accession>
<gene>
    <name evidence="1" type="ORF">LCGC14_2380940</name>
</gene>
<dbReference type="EMBL" id="LAZR01035309">
    <property type="protein sequence ID" value="KKL27857.1"/>
    <property type="molecule type" value="Genomic_DNA"/>
</dbReference>
<sequence length="36" mass="4124">PYTPLDISVHPGKLRLLVPPPRPPNILWPWRGETPI</sequence>
<evidence type="ECO:0000313" key="1">
    <source>
        <dbReference type="EMBL" id="KKL27857.1"/>
    </source>
</evidence>
<feature type="non-terminal residue" evidence="1">
    <location>
        <position position="1"/>
    </location>
</feature>
<dbReference type="AlphaFoldDB" id="A0A0F9CN45"/>